<dbReference type="EMBL" id="CAOQHR010000005">
    <property type="protein sequence ID" value="CAI6334404.1"/>
    <property type="molecule type" value="Genomic_DNA"/>
</dbReference>
<accession>A0A9W4UET8</accession>
<dbReference type="Gene3D" id="2.120.10.30">
    <property type="entry name" value="TolB, C-terminal domain"/>
    <property type="match status" value="1"/>
</dbReference>
<dbReference type="SUPFAM" id="SSF63829">
    <property type="entry name" value="Calcium-dependent phosphotriesterase"/>
    <property type="match status" value="1"/>
</dbReference>
<dbReference type="Proteomes" id="UP001152607">
    <property type="component" value="Unassembled WGS sequence"/>
</dbReference>
<dbReference type="PANTHER" id="PTHR47064:SF2">
    <property type="entry name" value="SMP-30_GLUCONOLACTONASE_LRE-LIKE REGION DOMAIN-CONTAINING PROTEIN-RELATED"/>
    <property type="match status" value="1"/>
</dbReference>
<evidence type="ECO:0000313" key="3">
    <source>
        <dbReference type="Proteomes" id="UP001152607"/>
    </source>
</evidence>
<name>A0A9W4UET8_9PLEO</name>
<organism evidence="2 3">
    <name type="scientific">Periconia digitata</name>
    <dbReference type="NCBI Taxonomy" id="1303443"/>
    <lineage>
        <taxon>Eukaryota</taxon>
        <taxon>Fungi</taxon>
        <taxon>Dikarya</taxon>
        <taxon>Ascomycota</taxon>
        <taxon>Pezizomycotina</taxon>
        <taxon>Dothideomycetes</taxon>
        <taxon>Pleosporomycetidae</taxon>
        <taxon>Pleosporales</taxon>
        <taxon>Massarineae</taxon>
        <taxon>Periconiaceae</taxon>
        <taxon>Periconia</taxon>
    </lineage>
</organism>
<sequence>MLDEYDDANIHAGAHLSYETVRLPIIWKIVTTTLVGMSSIINVDLLGVATNPGYFSNLLPSNVTTPTTIKLLSYNDTFAANVLGPDATARQLYDLDWQAFHEMGTYNRETNSVYVTSNYQSLDNPINVTVIDLGNNYSISSKRYKDVNEANGGTNWFPPGFEQGNGTTAPRLLFCDEGDFNAYSQLTSVDPVTGESEVILNNYLGRNFSSINDIRQHPVTGDLWFTDAQYGYFQYFRPKPTIPNQVYRFTPSTGEIAVVASGFSQSNGLEFSPDLKTLYVSDTGAQEFDQNFTRPATIYAFDIQEDSRTLANRRTFAYVDTGFPDGIHTDTDGNLWAGCGDGLHVWSPQGTLLGKVWIGVDSNNFAFLPGKVLVFSNAQLWIVEGIKAVGREICRDFGVSC</sequence>
<dbReference type="InterPro" id="IPR013658">
    <property type="entry name" value="SGL"/>
</dbReference>
<dbReference type="OrthoDB" id="423498at2759"/>
<dbReference type="InterPro" id="IPR052988">
    <property type="entry name" value="Oryzine_lactonohydrolase"/>
</dbReference>
<dbReference type="AlphaFoldDB" id="A0A9W4UET8"/>
<protein>
    <recommendedName>
        <fullName evidence="1">SMP-30/Gluconolactonase/LRE-like region domain-containing protein</fullName>
    </recommendedName>
</protein>
<evidence type="ECO:0000259" key="1">
    <source>
        <dbReference type="Pfam" id="PF08450"/>
    </source>
</evidence>
<dbReference type="InterPro" id="IPR011042">
    <property type="entry name" value="6-blade_b-propeller_TolB-like"/>
</dbReference>
<evidence type="ECO:0000313" key="2">
    <source>
        <dbReference type="EMBL" id="CAI6334404.1"/>
    </source>
</evidence>
<feature type="domain" description="SMP-30/Gluconolactonase/LRE-like region" evidence="1">
    <location>
        <begin position="169"/>
        <end position="361"/>
    </location>
</feature>
<keyword evidence="3" id="KW-1185">Reference proteome</keyword>
<dbReference type="Pfam" id="PF08450">
    <property type="entry name" value="SGL"/>
    <property type="match status" value="1"/>
</dbReference>
<proteinExistence type="predicted"/>
<comment type="caution">
    <text evidence="2">The sequence shown here is derived from an EMBL/GenBank/DDBJ whole genome shotgun (WGS) entry which is preliminary data.</text>
</comment>
<reference evidence="2" key="1">
    <citation type="submission" date="2023-01" db="EMBL/GenBank/DDBJ databases">
        <authorList>
            <person name="Van Ghelder C."/>
            <person name="Rancurel C."/>
        </authorList>
    </citation>
    <scope>NUCLEOTIDE SEQUENCE</scope>
    <source>
        <strain evidence="2">CNCM I-4278</strain>
    </source>
</reference>
<dbReference type="PANTHER" id="PTHR47064">
    <property type="entry name" value="PUTATIVE (AFU_ORTHOLOGUE AFUA_1G08990)-RELATED"/>
    <property type="match status" value="1"/>
</dbReference>
<gene>
    <name evidence="2" type="ORF">PDIGIT_LOCUS7462</name>
</gene>